<dbReference type="Gene3D" id="3.60.15.10">
    <property type="entry name" value="Ribonuclease Z/Hydroxyacylglutathione hydrolase-like"/>
    <property type="match status" value="1"/>
</dbReference>
<dbReference type="GO" id="GO:0070290">
    <property type="term" value="F:N-acylphosphatidylethanolamine-specific phospholipase D activity"/>
    <property type="evidence" value="ECO:0007669"/>
    <property type="project" value="InterPro"/>
</dbReference>
<comment type="caution">
    <text evidence="2">The sequence shown here is derived from an EMBL/GenBank/DDBJ whole genome shotgun (WGS) entry which is preliminary data.</text>
</comment>
<organism evidence="2 3">
    <name type="scientific">Tianweitania populi</name>
    <dbReference type="NCBI Taxonomy" id="1607949"/>
    <lineage>
        <taxon>Bacteria</taxon>
        <taxon>Pseudomonadati</taxon>
        <taxon>Pseudomonadota</taxon>
        <taxon>Alphaproteobacteria</taxon>
        <taxon>Hyphomicrobiales</taxon>
        <taxon>Phyllobacteriaceae</taxon>
        <taxon>Tianweitania</taxon>
    </lineage>
</organism>
<dbReference type="RefSeq" id="WP_189504980.1">
    <property type="nucleotide sequence ID" value="NZ_BMZQ01000002.1"/>
</dbReference>
<reference evidence="2" key="2">
    <citation type="submission" date="2020-09" db="EMBL/GenBank/DDBJ databases">
        <authorList>
            <person name="Sun Q."/>
            <person name="Kim S."/>
        </authorList>
    </citation>
    <scope>NUCLEOTIDE SEQUENCE</scope>
    <source>
        <strain evidence="2">KCTC 42249</strain>
    </source>
</reference>
<accession>A0A8J3GLM9</accession>
<dbReference type="EMBL" id="BMZQ01000002">
    <property type="protein sequence ID" value="GHD18360.1"/>
    <property type="molecule type" value="Genomic_DNA"/>
</dbReference>
<reference evidence="2" key="1">
    <citation type="journal article" date="2014" name="Int. J. Syst. Evol. Microbiol.">
        <title>Complete genome sequence of Corynebacterium casei LMG S-19264T (=DSM 44701T), isolated from a smear-ripened cheese.</title>
        <authorList>
            <consortium name="US DOE Joint Genome Institute (JGI-PGF)"/>
            <person name="Walter F."/>
            <person name="Albersmeier A."/>
            <person name="Kalinowski J."/>
            <person name="Ruckert C."/>
        </authorList>
    </citation>
    <scope>NUCLEOTIDE SEQUENCE</scope>
    <source>
        <strain evidence="2">KCTC 42249</strain>
    </source>
</reference>
<dbReference type="GO" id="GO:0008270">
    <property type="term" value="F:zinc ion binding"/>
    <property type="evidence" value="ECO:0007669"/>
    <property type="project" value="InterPro"/>
</dbReference>
<dbReference type="SUPFAM" id="SSF56281">
    <property type="entry name" value="Metallo-hydrolase/oxidoreductase"/>
    <property type="match status" value="1"/>
</dbReference>
<keyword evidence="3" id="KW-1185">Reference proteome</keyword>
<sequence length="329" mass="36939">MTNRYYSGARSDHFDGAIFFNPDSDKLPGGFRDLYRWMRGEKRAAWPKSWPSPFPQAKPEPRVDGDALRITMIGHASILIQTAGLNLLTDPVFAKRVSPVSFMGPTRVNEPGIRFEDLPPIDAVLLSHNHYDHLDIVAIKQLVDIHDPLIITPLGNDHVIHAKVPKARVKTGDWLDSVPLRNDVTIHFEPAHHWSARWTRDRRMALWAAFVIETPGGKIYFAGDTGFHNGSNFRATAERHPILRFALLPIGAYEPRWFMEGHHQNPAEAVEAFKILQAPLAGGYHWGTFQLTNEAVDAPANDLAIALQAASIEAEHFQALRPGQVWDIP</sequence>
<proteinExistence type="predicted"/>
<protein>
    <submittedName>
        <fullName evidence="2">Membrane protein</fullName>
    </submittedName>
</protein>
<dbReference type="PANTHER" id="PTHR15032">
    <property type="entry name" value="N-ACYL-PHOSPHATIDYLETHANOLAMINE-HYDROLYZING PHOSPHOLIPASE D"/>
    <property type="match status" value="1"/>
</dbReference>
<evidence type="ECO:0000313" key="3">
    <source>
        <dbReference type="Proteomes" id="UP000630142"/>
    </source>
</evidence>
<evidence type="ECO:0000313" key="2">
    <source>
        <dbReference type="EMBL" id="GHD18360.1"/>
    </source>
</evidence>
<dbReference type="Pfam" id="PF12706">
    <property type="entry name" value="Lactamase_B_2"/>
    <property type="match status" value="1"/>
</dbReference>
<dbReference type="InterPro" id="IPR036866">
    <property type="entry name" value="RibonucZ/Hydroxyglut_hydro"/>
</dbReference>
<dbReference type="InterPro" id="IPR024884">
    <property type="entry name" value="NAPE-PLD"/>
</dbReference>
<gene>
    <name evidence="2" type="ORF">GCM10016234_28770</name>
</gene>
<dbReference type="SMART" id="SM00849">
    <property type="entry name" value="Lactamase_B"/>
    <property type="match status" value="1"/>
</dbReference>
<name>A0A8J3GLM9_9HYPH</name>
<evidence type="ECO:0000259" key="1">
    <source>
        <dbReference type="SMART" id="SM00849"/>
    </source>
</evidence>
<dbReference type="AlphaFoldDB" id="A0A8J3GLM9"/>
<dbReference type="PIRSF" id="PIRSF038896">
    <property type="entry name" value="NAPE-PLD"/>
    <property type="match status" value="1"/>
</dbReference>
<dbReference type="InterPro" id="IPR001279">
    <property type="entry name" value="Metallo-B-lactamas"/>
</dbReference>
<dbReference type="Proteomes" id="UP000630142">
    <property type="component" value="Unassembled WGS sequence"/>
</dbReference>
<feature type="domain" description="Metallo-beta-lactamase" evidence="1">
    <location>
        <begin position="74"/>
        <end position="262"/>
    </location>
</feature>
<dbReference type="PANTHER" id="PTHR15032:SF4">
    <property type="entry name" value="N-ACYL-PHOSPHATIDYLETHANOLAMINE-HYDROLYZING PHOSPHOLIPASE D"/>
    <property type="match status" value="1"/>
</dbReference>
<dbReference type="GO" id="GO:0005737">
    <property type="term" value="C:cytoplasm"/>
    <property type="evidence" value="ECO:0007669"/>
    <property type="project" value="TreeGrafter"/>
</dbReference>